<dbReference type="PANTHER" id="PTHR21432">
    <property type="entry name" value="ACETYL-COA HYDROLASE-RELATED"/>
    <property type="match status" value="1"/>
</dbReference>
<dbReference type="InterPro" id="IPR026888">
    <property type="entry name" value="AcetylCoA_hyd_C"/>
</dbReference>
<dbReference type="InterPro" id="IPR038460">
    <property type="entry name" value="AcetylCoA_hyd_C_sf"/>
</dbReference>
<dbReference type="Gene3D" id="3.40.1080.20">
    <property type="entry name" value="Acetyl-CoA hydrolase/transferase C-terminal domain"/>
    <property type="match status" value="1"/>
</dbReference>
<dbReference type="SUPFAM" id="SSF100950">
    <property type="entry name" value="NagB/RpiA/CoA transferase-like"/>
    <property type="match status" value="1"/>
</dbReference>
<dbReference type="AlphaFoldDB" id="A0A1M5LKJ0"/>
<keyword evidence="2" id="KW-0378">Hydrolase</keyword>
<evidence type="ECO:0000313" key="3">
    <source>
        <dbReference type="Proteomes" id="UP000199758"/>
    </source>
</evidence>
<dbReference type="GO" id="GO:0008775">
    <property type="term" value="F:acetate CoA-transferase activity"/>
    <property type="evidence" value="ECO:0007669"/>
    <property type="project" value="InterPro"/>
</dbReference>
<name>A0A1M5LKJ0_9GAMM</name>
<organism evidence="2 3">
    <name type="scientific">Hydrocarboniphaga daqingensis</name>
    <dbReference type="NCBI Taxonomy" id="490188"/>
    <lineage>
        <taxon>Bacteria</taxon>
        <taxon>Pseudomonadati</taxon>
        <taxon>Pseudomonadota</taxon>
        <taxon>Gammaproteobacteria</taxon>
        <taxon>Nevskiales</taxon>
        <taxon>Nevskiaceae</taxon>
        <taxon>Hydrocarboniphaga</taxon>
    </lineage>
</organism>
<feature type="domain" description="Acetyl-CoA hydrolase/transferase C-terminal" evidence="1">
    <location>
        <begin position="434"/>
        <end position="597"/>
    </location>
</feature>
<keyword evidence="2" id="KW-0808">Transferase</keyword>
<dbReference type="InterPro" id="IPR037171">
    <property type="entry name" value="NagB/RpiA_transferase-like"/>
</dbReference>
<dbReference type="GO" id="GO:0016787">
    <property type="term" value="F:hydrolase activity"/>
    <property type="evidence" value="ECO:0007669"/>
    <property type="project" value="UniProtKB-KW"/>
</dbReference>
<evidence type="ECO:0000259" key="1">
    <source>
        <dbReference type="Pfam" id="PF13336"/>
    </source>
</evidence>
<dbReference type="Gene3D" id="3.30.750.70">
    <property type="entry name" value="4-hydroxybutyrate coenzyme like domains"/>
    <property type="match status" value="1"/>
</dbReference>
<gene>
    <name evidence="2" type="ORF">SAMN04488068_0963</name>
</gene>
<dbReference type="InterPro" id="IPR046433">
    <property type="entry name" value="ActCoA_hydro"/>
</dbReference>
<dbReference type="RefSeq" id="WP_072894711.1">
    <property type="nucleotide sequence ID" value="NZ_FQWZ01000002.1"/>
</dbReference>
<dbReference type="EMBL" id="FQWZ01000002">
    <property type="protein sequence ID" value="SHG65654.1"/>
    <property type="molecule type" value="Genomic_DNA"/>
</dbReference>
<keyword evidence="3" id="KW-1185">Reference proteome</keyword>
<dbReference type="GO" id="GO:0006083">
    <property type="term" value="P:acetate metabolic process"/>
    <property type="evidence" value="ECO:0007669"/>
    <property type="project" value="InterPro"/>
</dbReference>
<reference evidence="2 3" key="1">
    <citation type="submission" date="2016-11" db="EMBL/GenBank/DDBJ databases">
        <authorList>
            <person name="Jaros S."/>
            <person name="Januszkiewicz K."/>
            <person name="Wedrychowicz H."/>
        </authorList>
    </citation>
    <scope>NUCLEOTIDE SEQUENCE [LARGE SCALE GENOMIC DNA]</scope>
    <source>
        <strain evidence="2 3">CGMCC 1.7049</strain>
    </source>
</reference>
<evidence type="ECO:0000313" key="2">
    <source>
        <dbReference type="EMBL" id="SHG65654.1"/>
    </source>
</evidence>
<sequence length="721" mass="78561">MPAPLRCGLDEAVDRIITELGKDIRIGVPLGLGKPVELINALYQRAQRDATLQLTVLTALSLERPQPKGLEAALLTPFLDRVFDGVPVLQYAVDQTAGRLPPNVRIVEFFIAPGSRLNDLQAQRDYISTNYTFAARDVFGQGCNLVAQMVAQRQTEQGVCFSLSSNPDTGPELMRLLRAAQASGTRRSLAVALVNPQLPYMSGDAEVAESSFDIVLDDAAYDRALFSTPKTPVGIADYAIGLQASTLVRDGGTLQIGIGSLGDAIAHCLRLRHVDNAAYCSAVQALLTQPQQTELAARIGGTAPFELGLYGASEMFVDGFWELMQAGVLKREVYGHAALQRVVERGHRTVDAALLDALVDEGLHYIGERDLSVLQHHGVLRADWRYQQGELQGDDGERVSACLVDPPSRATIASRGLGPGLQRGVVMHAGFFLGPRRFYAALRDMTQAQRDRIAMTGVEHVNQLDLDPPLYRAQRRHARFINTGMMATLSGAVVSDGLADGRVVSGVGGQYNFVAQAHQLPDARSILLVRAVRESGGQATSNIVFNYGHCTIPRHLRDIVISEYGIADLRGKTDCDVAKAMIGIADSRFQAELLAQAQQAGKIERQWQLPASHRYNTPQRLAALLGSRRDVFPVFPFGHEFTAQELRLAQALKAVQARVAALPRWRLLIKAARSPAVVDDGVMADLRRVQLQAPRGLQQRVARALLIEALQQNPGDASQVR</sequence>
<dbReference type="PANTHER" id="PTHR21432:SF20">
    <property type="entry name" value="ACETYL-COA HYDROLASE"/>
    <property type="match status" value="1"/>
</dbReference>
<proteinExistence type="predicted"/>
<dbReference type="Proteomes" id="UP000199758">
    <property type="component" value="Unassembled WGS sequence"/>
</dbReference>
<dbReference type="STRING" id="490188.SAMN04488068_0963"/>
<dbReference type="OrthoDB" id="9801795at2"/>
<dbReference type="Gene3D" id="3.40.1080.10">
    <property type="entry name" value="Glutaconate Coenzyme A-transferase"/>
    <property type="match status" value="1"/>
</dbReference>
<protein>
    <submittedName>
        <fullName evidence="2">Acetyl-CoA hydrolase/transferase C-terminal domain-containing protein</fullName>
    </submittedName>
</protein>
<accession>A0A1M5LKJ0</accession>
<dbReference type="Pfam" id="PF13336">
    <property type="entry name" value="AcetylCoA_hyd_C"/>
    <property type="match status" value="1"/>
</dbReference>